<proteinExistence type="predicted"/>
<dbReference type="InterPro" id="IPR044925">
    <property type="entry name" value="His-Me_finger_sf"/>
</dbReference>
<keyword evidence="1" id="KW-0255">Endonuclease</keyword>
<dbReference type="SUPFAM" id="SSF54060">
    <property type="entry name" value="His-Me finger endonucleases"/>
    <property type="match status" value="1"/>
</dbReference>
<keyword evidence="1" id="KW-0540">Nuclease</keyword>
<gene>
    <name evidence="1" type="ORF">UFOVP1590_27</name>
</gene>
<sequence>MRTKEQVSKDNKKWYLKNKEKKKEYDKEWQIFYRYGITRQDYIDMLTKQHGKCAICGEPETDIDGRSGKVRQLSVDHCHITKKVRGLLCVRCNHGIGKLRDSIPILQSAIEYLRNN</sequence>
<organism evidence="1">
    <name type="scientific">uncultured Caudovirales phage</name>
    <dbReference type="NCBI Taxonomy" id="2100421"/>
    <lineage>
        <taxon>Viruses</taxon>
        <taxon>Duplodnaviria</taxon>
        <taxon>Heunggongvirae</taxon>
        <taxon>Uroviricota</taxon>
        <taxon>Caudoviricetes</taxon>
        <taxon>Peduoviridae</taxon>
        <taxon>Maltschvirus</taxon>
        <taxon>Maltschvirus maltsch</taxon>
    </lineage>
</organism>
<accession>A0A6J5SPB6</accession>
<evidence type="ECO:0000313" key="1">
    <source>
        <dbReference type="EMBL" id="CAB4217095.1"/>
    </source>
</evidence>
<dbReference type="EMBL" id="LR797443">
    <property type="protein sequence ID" value="CAB4217095.1"/>
    <property type="molecule type" value="Genomic_DNA"/>
</dbReference>
<dbReference type="GO" id="GO:0004519">
    <property type="term" value="F:endonuclease activity"/>
    <property type="evidence" value="ECO:0007669"/>
    <property type="project" value="UniProtKB-KW"/>
</dbReference>
<dbReference type="InterPro" id="IPR038563">
    <property type="entry name" value="Endonuclease_7_sf"/>
</dbReference>
<dbReference type="Gene3D" id="3.40.1800.10">
    <property type="entry name" value="His-Me finger endonucleases"/>
    <property type="match status" value="1"/>
</dbReference>
<dbReference type="Pfam" id="PF02945">
    <property type="entry name" value="Endonuclease_7"/>
    <property type="match status" value="1"/>
</dbReference>
<name>A0A6J5SPB6_9CAUD</name>
<protein>
    <submittedName>
        <fullName evidence="1">Recombination endonuclease VII</fullName>
    </submittedName>
</protein>
<keyword evidence="1" id="KW-0378">Hydrolase</keyword>
<reference evidence="1" key="1">
    <citation type="submission" date="2020-05" db="EMBL/GenBank/DDBJ databases">
        <authorList>
            <person name="Chiriac C."/>
            <person name="Salcher M."/>
            <person name="Ghai R."/>
            <person name="Kavagutti S V."/>
        </authorList>
    </citation>
    <scope>NUCLEOTIDE SEQUENCE</scope>
</reference>
<dbReference type="InterPro" id="IPR004211">
    <property type="entry name" value="Endonuclease_7"/>
</dbReference>